<gene>
    <name evidence="1" type="ORF">MKW98_030656</name>
</gene>
<sequence length="49" mass="5317">VQFWVGSTVPLQPSNTVSSASASMSQGGGHERTVFSPYYIRRPAPHHFG</sequence>
<dbReference type="Proteomes" id="UP001202328">
    <property type="component" value="Unassembled WGS sequence"/>
</dbReference>
<organism evidence="1 2">
    <name type="scientific">Papaver atlanticum</name>
    <dbReference type="NCBI Taxonomy" id="357466"/>
    <lineage>
        <taxon>Eukaryota</taxon>
        <taxon>Viridiplantae</taxon>
        <taxon>Streptophyta</taxon>
        <taxon>Embryophyta</taxon>
        <taxon>Tracheophyta</taxon>
        <taxon>Spermatophyta</taxon>
        <taxon>Magnoliopsida</taxon>
        <taxon>Ranunculales</taxon>
        <taxon>Papaveraceae</taxon>
        <taxon>Papaveroideae</taxon>
        <taxon>Papaver</taxon>
    </lineage>
</organism>
<comment type="caution">
    <text evidence="1">The sequence shown here is derived from an EMBL/GenBank/DDBJ whole genome shotgun (WGS) entry which is preliminary data.</text>
</comment>
<evidence type="ECO:0000313" key="1">
    <source>
        <dbReference type="EMBL" id="KAI3830493.1"/>
    </source>
</evidence>
<dbReference type="AlphaFoldDB" id="A0AAD4X2M9"/>
<keyword evidence="2" id="KW-1185">Reference proteome</keyword>
<evidence type="ECO:0000313" key="2">
    <source>
        <dbReference type="Proteomes" id="UP001202328"/>
    </source>
</evidence>
<proteinExistence type="predicted"/>
<reference evidence="1" key="1">
    <citation type="submission" date="2022-04" db="EMBL/GenBank/DDBJ databases">
        <title>A functionally conserved STORR gene fusion in Papaver species that diverged 16.8 million years ago.</title>
        <authorList>
            <person name="Catania T."/>
        </authorList>
    </citation>
    <scope>NUCLEOTIDE SEQUENCE</scope>
    <source>
        <strain evidence="1">S-188037</strain>
    </source>
</reference>
<feature type="non-terminal residue" evidence="1">
    <location>
        <position position="49"/>
    </location>
</feature>
<protein>
    <submittedName>
        <fullName evidence="1">Uncharacterized protein</fullName>
    </submittedName>
</protein>
<name>A0AAD4X2M9_9MAGN</name>
<dbReference type="EMBL" id="JAJJMB010018262">
    <property type="protein sequence ID" value="KAI3830493.1"/>
    <property type="molecule type" value="Genomic_DNA"/>
</dbReference>
<accession>A0AAD4X2M9</accession>